<dbReference type="GO" id="GO:0015344">
    <property type="term" value="F:siderophore uptake transmembrane transporter activity"/>
    <property type="evidence" value="ECO:0007669"/>
    <property type="project" value="TreeGrafter"/>
</dbReference>
<dbReference type="EMBL" id="UGQU01000001">
    <property type="protein sequence ID" value="STZ55879.1"/>
    <property type="molecule type" value="Genomic_DNA"/>
</dbReference>
<keyword evidence="8" id="KW-0408">Iron</keyword>
<keyword evidence="7 16" id="KW-0732">Signal</keyword>
<dbReference type="InterPro" id="IPR012910">
    <property type="entry name" value="Plug_dom"/>
</dbReference>
<keyword evidence="10 15" id="KW-0798">TonB box</keyword>
<dbReference type="GO" id="GO:0009279">
    <property type="term" value="C:cell outer membrane"/>
    <property type="evidence" value="ECO:0007669"/>
    <property type="project" value="UniProtKB-SubCell"/>
</dbReference>
<evidence type="ECO:0000256" key="5">
    <source>
        <dbReference type="ARBA" id="ARBA00022496"/>
    </source>
</evidence>
<dbReference type="Proteomes" id="UP000254437">
    <property type="component" value="Unassembled WGS sequence"/>
</dbReference>
<accession>A0A378T517</accession>
<dbReference type="InterPro" id="IPR037066">
    <property type="entry name" value="Plug_dom_sf"/>
</dbReference>
<dbReference type="Pfam" id="PF07715">
    <property type="entry name" value="Plug"/>
    <property type="match status" value="1"/>
</dbReference>
<feature type="domain" description="TonB-dependent receptor-like beta-barrel" evidence="17">
    <location>
        <begin position="238"/>
        <end position="680"/>
    </location>
</feature>
<evidence type="ECO:0000256" key="2">
    <source>
        <dbReference type="ARBA" id="ARBA00009810"/>
    </source>
</evidence>
<protein>
    <submittedName>
        <fullName evidence="19">Ferric hydroxamate uptake</fullName>
    </submittedName>
</protein>
<dbReference type="InterPro" id="IPR039426">
    <property type="entry name" value="TonB-dep_rcpt-like"/>
</dbReference>
<feature type="domain" description="TonB-dependent receptor plug" evidence="18">
    <location>
        <begin position="58"/>
        <end position="158"/>
    </location>
</feature>
<dbReference type="InterPro" id="IPR010105">
    <property type="entry name" value="TonB_sidphr_rcpt"/>
</dbReference>
<evidence type="ECO:0000256" key="8">
    <source>
        <dbReference type="ARBA" id="ARBA00023004"/>
    </source>
</evidence>
<keyword evidence="4 14" id="KW-1134">Transmembrane beta strand</keyword>
<evidence type="ECO:0000256" key="11">
    <source>
        <dbReference type="ARBA" id="ARBA00023136"/>
    </source>
</evidence>
<reference evidence="19 20" key="1">
    <citation type="submission" date="2018-06" db="EMBL/GenBank/DDBJ databases">
        <authorList>
            <consortium name="Pathogen Informatics"/>
            <person name="Doyle S."/>
        </authorList>
    </citation>
    <scope>NUCLEOTIDE SEQUENCE [LARGE SCALE GENOMIC DNA]</scope>
    <source>
        <strain evidence="19 20">NCTC10359</strain>
    </source>
</reference>
<evidence type="ECO:0000256" key="13">
    <source>
        <dbReference type="ARBA" id="ARBA00023237"/>
    </source>
</evidence>
<dbReference type="NCBIfam" id="TIGR01783">
    <property type="entry name" value="TonB-siderophor"/>
    <property type="match status" value="1"/>
</dbReference>
<dbReference type="GO" id="GO:0038023">
    <property type="term" value="F:signaling receptor activity"/>
    <property type="evidence" value="ECO:0007669"/>
    <property type="project" value="InterPro"/>
</dbReference>
<evidence type="ECO:0000313" key="19">
    <source>
        <dbReference type="EMBL" id="STZ55879.1"/>
    </source>
</evidence>
<feature type="signal peptide" evidence="16">
    <location>
        <begin position="1"/>
        <end position="21"/>
    </location>
</feature>
<evidence type="ECO:0000256" key="10">
    <source>
        <dbReference type="ARBA" id="ARBA00023077"/>
    </source>
</evidence>
<organism evidence="19 20">
    <name type="scientific">Moraxella lacunata</name>
    <dbReference type="NCBI Taxonomy" id="477"/>
    <lineage>
        <taxon>Bacteria</taxon>
        <taxon>Pseudomonadati</taxon>
        <taxon>Pseudomonadota</taxon>
        <taxon>Gammaproteobacteria</taxon>
        <taxon>Moraxellales</taxon>
        <taxon>Moraxellaceae</taxon>
        <taxon>Moraxella</taxon>
    </lineage>
</organism>
<dbReference type="AlphaFoldDB" id="A0A378T517"/>
<dbReference type="PROSITE" id="PS52016">
    <property type="entry name" value="TONB_DEPENDENT_REC_3"/>
    <property type="match status" value="1"/>
</dbReference>
<evidence type="ECO:0000256" key="14">
    <source>
        <dbReference type="PROSITE-ProRule" id="PRU01360"/>
    </source>
</evidence>
<dbReference type="InterPro" id="IPR036942">
    <property type="entry name" value="Beta-barrel_TonB_sf"/>
</dbReference>
<evidence type="ECO:0000256" key="15">
    <source>
        <dbReference type="RuleBase" id="RU003357"/>
    </source>
</evidence>
<gene>
    <name evidence="19" type="primary">fhuA_1</name>
    <name evidence="19" type="ORF">NCTC10359_00479</name>
</gene>
<feature type="chain" id="PRO_5016978697" evidence="16">
    <location>
        <begin position="22"/>
        <end position="712"/>
    </location>
</feature>
<evidence type="ECO:0000256" key="16">
    <source>
        <dbReference type="SAM" id="SignalP"/>
    </source>
</evidence>
<dbReference type="Gene3D" id="2.40.170.20">
    <property type="entry name" value="TonB-dependent receptor, beta-barrel domain"/>
    <property type="match status" value="1"/>
</dbReference>
<evidence type="ECO:0000256" key="1">
    <source>
        <dbReference type="ARBA" id="ARBA00004571"/>
    </source>
</evidence>
<dbReference type="GO" id="GO:0015891">
    <property type="term" value="P:siderophore transport"/>
    <property type="evidence" value="ECO:0007669"/>
    <property type="project" value="InterPro"/>
</dbReference>
<evidence type="ECO:0000256" key="6">
    <source>
        <dbReference type="ARBA" id="ARBA00022692"/>
    </source>
</evidence>
<keyword evidence="5" id="KW-0410">Iron transport</keyword>
<name>A0A378T517_MORLA</name>
<comment type="similarity">
    <text evidence="2 14 15">Belongs to the TonB-dependent receptor family.</text>
</comment>
<proteinExistence type="inferred from homology"/>
<dbReference type="SUPFAM" id="SSF56935">
    <property type="entry name" value="Porins"/>
    <property type="match status" value="1"/>
</dbReference>
<evidence type="ECO:0000313" key="20">
    <source>
        <dbReference type="Proteomes" id="UP000254437"/>
    </source>
</evidence>
<evidence type="ECO:0000256" key="12">
    <source>
        <dbReference type="ARBA" id="ARBA00023170"/>
    </source>
</evidence>
<evidence type="ECO:0000259" key="17">
    <source>
        <dbReference type="Pfam" id="PF00593"/>
    </source>
</evidence>
<evidence type="ECO:0000256" key="4">
    <source>
        <dbReference type="ARBA" id="ARBA00022452"/>
    </source>
</evidence>
<dbReference type="PANTHER" id="PTHR32552:SF68">
    <property type="entry name" value="FERRICHROME OUTER MEMBRANE TRANSPORTER_PHAGE RECEPTOR"/>
    <property type="match status" value="1"/>
</dbReference>
<keyword evidence="13 14" id="KW-0998">Cell outer membrane</keyword>
<keyword evidence="11 14" id="KW-0472">Membrane</keyword>
<evidence type="ECO:0000256" key="7">
    <source>
        <dbReference type="ARBA" id="ARBA00022729"/>
    </source>
</evidence>
<comment type="subcellular location">
    <subcellularLocation>
        <location evidence="1 14">Cell outer membrane</location>
        <topology evidence="1 14">Multi-pass membrane protein</topology>
    </subcellularLocation>
</comment>
<dbReference type="STRING" id="477.A9309_06980"/>
<keyword evidence="9" id="KW-0406">Ion transport</keyword>
<evidence type="ECO:0000256" key="9">
    <source>
        <dbReference type="ARBA" id="ARBA00023065"/>
    </source>
</evidence>
<keyword evidence="3 14" id="KW-0813">Transport</keyword>
<dbReference type="PANTHER" id="PTHR32552">
    <property type="entry name" value="FERRICHROME IRON RECEPTOR-RELATED"/>
    <property type="match status" value="1"/>
</dbReference>
<dbReference type="CDD" id="cd01347">
    <property type="entry name" value="ligand_gated_channel"/>
    <property type="match status" value="1"/>
</dbReference>
<evidence type="ECO:0000256" key="3">
    <source>
        <dbReference type="ARBA" id="ARBA00022448"/>
    </source>
</evidence>
<keyword evidence="6 14" id="KW-0812">Transmembrane</keyword>
<dbReference type="Gene3D" id="2.170.130.10">
    <property type="entry name" value="TonB-dependent receptor, plug domain"/>
    <property type="match status" value="1"/>
</dbReference>
<keyword evidence="12" id="KW-0675">Receptor</keyword>
<dbReference type="Pfam" id="PF00593">
    <property type="entry name" value="TonB_dep_Rec_b-barrel"/>
    <property type="match status" value="1"/>
</dbReference>
<evidence type="ECO:0000259" key="18">
    <source>
        <dbReference type="Pfam" id="PF07715"/>
    </source>
</evidence>
<dbReference type="InterPro" id="IPR000531">
    <property type="entry name" value="Beta-barrel_TonB"/>
</dbReference>
<dbReference type="RefSeq" id="WP_115005156.1">
    <property type="nucleotide sequence ID" value="NZ_UGQU01000001.1"/>
</dbReference>
<sequence length="712" mass="79106">MRKFPLSLLSVAVLVATDTWANDGEPTVMLGHEVITISKEAGKYVAITPNSLKDDSPLYETAQSVSVLTPQQVEQKQASTVAELLENVAGVSSGVQGRRGWDDFIIRGQVSSNQMYVDGMRVQMSSNNLRAWDIAGADSIEVVKGTTTTGYGMALPSGIVNITSKRPDSETFAKGKVTVGSFNNKEFAYDLNYAPNDSKKGAFRLNGRFSDRDDATDHVFFKDNYIAPSYTFDLGDKTDLTLLGSYQWREYLRQQGLPHNNTINAKGEKTVRNAHEKYASSTFFGLPQNIDKQNTLRLGYDFAHVLNDNIKLKSIFAYTKTDTDGNPTLATGYNKFYENGQITRQVNTQDKNDTMITMDNRLEAYFDTGSFNHELTVGLDLLREKSSYVITRANANEKFDANAPDYTYTGTGKVSKTRDWLTRTQYAGLYAKDNIRYNDWIFGAGVRHDWASTEQADGLTAKTTKASDTAWTGNVSAMYDYQGKFAPYVSVGTSFLQNTDIGADGKTLDPETGQNREIGVKFQGFDKRLQGYVSAYDITRKNVAETVYDDKGEAQNYSALVGEQRTKGIELETALVLNNQWNISGSYTHTPTAKITKSTTTADIGKRISQIPKHSASVSTQYHFSPDRLGWYVGGGIRYQGERTAWRGTSFMDLPAYTVLDVKAGYEAKNWGLGLAVKNLTDKDYLIGTTPNAQLISYGEPRNIRATLTFEY</sequence>